<dbReference type="AlphaFoldDB" id="A0A5C8GD68"/>
<dbReference type="InterPro" id="IPR011990">
    <property type="entry name" value="TPR-like_helical_dom_sf"/>
</dbReference>
<dbReference type="Gene3D" id="1.25.40.10">
    <property type="entry name" value="Tetratricopeptide repeat domain"/>
    <property type="match status" value="1"/>
</dbReference>
<reference evidence="3" key="1">
    <citation type="submission" date="2019-05" db="EMBL/GenBank/DDBJ databases">
        <title>Prevotella brunnea sp. nov., isolated from a wound of a patient.</title>
        <authorList>
            <person name="Buhl M."/>
        </authorList>
    </citation>
    <scope>NUCLEOTIDE SEQUENCE [LARGE SCALE GENOMIC DNA]</scope>
    <source>
        <strain evidence="3">A2672</strain>
    </source>
</reference>
<feature type="transmembrane region" description="Helical" evidence="1">
    <location>
        <begin position="20"/>
        <end position="38"/>
    </location>
</feature>
<evidence type="ECO:0000313" key="3">
    <source>
        <dbReference type="Proteomes" id="UP000321612"/>
    </source>
</evidence>
<dbReference type="Proteomes" id="UP000321612">
    <property type="component" value="Unassembled WGS sequence"/>
</dbReference>
<evidence type="ECO:0000313" key="2">
    <source>
        <dbReference type="EMBL" id="TXJ59689.1"/>
    </source>
</evidence>
<keyword evidence="1" id="KW-1133">Transmembrane helix</keyword>
<gene>
    <name evidence="2" type="ORF">ETF27_09525</name>
</gene>
<dbReference type="EMBL" id="SDIK01000075">
    <property type="protein sequence ID" value="TXJ59689.1"/>
    <property type="molecule type" value="Genomic_DNA"/>
</dbReference>
<accession>A0A5C8GD68</accession>
<dbReference type="OrthoDB" id="1099385at2"/>
<dbReference type="SUPFAM" id="SSF48452">
    <property type="entry name" value="TPR-like"/>
    <property type="match status" value="1"/>
</dbReference>
<keyword evidence="1" id="KW-0472">Membrane</keyword>
<proteinExistence type="predicted"/>
<name>A0A5C8GD68_9BACT</name>
<evidence type="ECO:0000256" key="1">
    <source>
        <dbReference type="SAM" id="Phobius"/>
    </source>
</evidence>
<protein>
    <submittedName>
        <fullName evidence="2">Uncharacterized protein</fullName>
    </submittedName>
</protein>
<sequence>MIKSKQKNWNHWLINSGNNLKRSIVIFTVILFPLIIFAQKKQIMLAQEQVKTGKGLEKAEKSMRLLLEDSANRTNTKVWAVLCESLIKQYELGNEKLYLKQKYDTTTLFSITKRLFRSMASFDSIDAKPDSKGRIRPKYRENHAAFLNSIRPNLFNGGVYLIHKKEYQKAYDYFADYINSATQPLLAKYKYLQKDALIPHAAYWSMFCGYKLKDAKKIMTHMKLAERDSSMLNFVRQYEAEAFLINADTTNYLRALQDGFSAFPNFSFFFPRLFEYYSEKGDFKSALIIADRALKADSSSVLFRYTKSTALLNLGRYNECIQICEQLIAENDKFADAYYNLGLSYFNQAIEMDKVRQHKSKRAKIDKLYEKALPYITRYKELAPEMKDKWLAPLYTIYLNLNMGKEFDAIDELRNGKR</sequence>
<keyword evidence="3" id="KW-1185">Reference proteome</keyword>
<organism evidence="2 3">
    <name type="scientific">Prevotella brunnea</name>
    <dbReference type="NCBI Taxonomy" id="2508867"/>
    <lineage>
        <taxon>Bacteria</taxon>
        <taxon>Pseudomonadati</taxon>
        <taxon>Bacteroidota</taxon>
        <taxon>Bacteroidia</taxon>
        <taxon>Bacteroidales</taxon>
        <taxon>Prevotellaceae</taxon>
        <taxon>Prevotella</taxon>
    </lineage>
</organism>
<keyword evidence="1" id="KW-0812">Transmembrane</keyword>
<comment type="caution">
    <text evidence="2">The sequence shown here is derived from an EMBL/GenBank/DDBJ whole genome shotgun (WGS) entry which is preliminary data.</text>
</comment>